<dbReference type="NCBIfam" id="NF008528">
    <property type="entry name" value="PRK11463.1-2"/>
    <property type="match status" value="1"/>
</dbReference>
<dbReference type="AlphaFoldDB" id="B8CUG9"/>
<dbReference type="InterPro" id="IPR007313">
    <property type="entry name" value="FxsA"/>
</dbReference>
<feature type="compositionally biased region" description="Basic and acidic residues" evidence="1">
    <location>
        <begin position="210"/>
        <end position="220"/>
    </location>
</feature>
<dbReference type="GO" id="GO:0016020">
    <property type="term" value="C:membrane"/>
    <property type="evidence" value="ECO:0007669"/>
    <property type="project" value="InterPro"/>
</dbReference>
<name>B8CUG9_SHEPW</name>
<feature type="compositionally biased region" description="Gly residues" evidence="1">
    <location>
        <begin position="152"/>
        <end position="171"/>
    </location>
</feature>
<keyword evidence="2" id="KW-1133">Transmembrane helix</keyword>
<reference evidence="3 4" key="1">
    <citation type="journal article" date="2008" name="PLoS ONE">
        <title>Environmental adaptation: genomic analysis of the piezotolerant and psychrotolerant deep-sea iron reducing bacterium Shewanella piezotolerans WP3.</title>
        <authorList>
            <person name="Wang F."/>
            <person name="Wang J."/>
            <person name="Jian H."/>
            <person name="Zhang B."/>
            <person name="Li S."/>
            <person name="Wang F."/>
            <person name="Zeng X."/>
            <person name="Gao L."/>
            <person name="Bartlett D.H."/>
            <person name="Yu J."/>
            <person name="Hu S."/>
            <person name="Xiao X."/>
        </authorList>
    </citation>
    <scope>NUCLEOTIDE SEQUENCE [LARGE SCALE GENOMIC DNA]</scope>
    <source>
        <strain evidence="4">WP3 / JCM 13877</strain>
    </source>
</reference>
<dbReference type="PANTHER" id="PTHR35335:SF1">
    <property type="entry name" value="UPF0716 PROTEIN FXSA"/>
    <property type="match status" value="1"/>
</dbReference>
<dbReference type="HOGENOM" id="CLU_085083_0_1_6"/>
<feature type="transmembrane region" description="Helical" evidence="2">
    <location>
        <begin position="53"/>
        <end position="73"/>
    </location>
</feature>
<dbReference type="Proteomes" id="UP000000753">
    <property type="component" value="Chromosome"/>
</dbReference>
<evidence type="ECO:0000313" key="3">
    <source>
        <dbReference type="EMBL" id="ACJ31161.1"/>
    </source>
</evidence>
<dbReference type="Pfam" id="PF04186">
    <property type="entry name" value="FxsA"/>
    <property type="match status" value="1"/>
</dbReference>
<dbReference type="EMBL" id="CP000472">
    <property type="protein sequence ID" value="ACJ31161.1"/>
    <property type="molecule type" value="Genomic_DNA"/>
</dbReference>
<evidence type="ECO:0000313" key="4">
    <source>
        <dbReference type="Proteomes" id="UP000000753"/>
    </source>
</evidence>
<dbReference type="STRING" id="225849.swp_4518"/>
<evidence type="ECO:0000256" key="2">
    <source>
        <dbReference type="SAM" id="Phobius"/>
    </source>
</evidence>
<gene>
    <name evidence="3" type="ordered locus">swp_4518</name>
</gene>
<feature type="region of interest" description="Disordered" evidence="1">
    <location>
        <begin position="150"/>
        <end position="220"/>
    </location>
</feature>
<keyword evidence="2" id="KW-0472">Membrane</keyword>
<feature type="compositionally biased region" description="Basic and acidic residues" evidence="1">
    <location>
        <begin position="185"/>
        <end position="201"/>
    </location>
</feature>
<dbReference type="KEGG" id="swp:swp_4518"/>
<organism evidence="3 4">
    <name type="scientific">Shewanella piezotolerans (strain WP3 / JCM 13877)</name>
    <dbReference type="NCBI Taxonomy" id="225849"/>
    <lineage>
        <taxon>Bacteria</taxon>
        <taxon>Pseudomonadati</taxon>
        <taxon>Pseudomonadota</taxon>
        <taxon>Gammaproteobacteria</taxon>
        <taxon>Alteromonadales</taxon>
        <taxon>Shewanellaceae</taxon>
        <taxon>Shewanella</taxon>
    </lineage>
</organism>
<proteinExistence type="predicted"/>
<protein>
    <submittedName>
        <fullName evidence="3">FxsA cytoplasmic membrane protein</fullName>
    </submittedName>
</protein>
<keyword evidence="4" id="KW-1185">Reference proteome</keyword>
<sequence length="220" mass="24005">MLVMRLENRPTNPNLVFIAIKKCEVSVFFILLLIFVLVPVMELSVLIRVGEALGSWTTVALVIFTAVVGVSLVRSQGISTLMQVQQKLARGEAPGQEIVEGMMLAVAGLLLLIPGFVTDFLGLILLTPFTRIPVAGYFYKRMQQKAKTHGGFQAGFGPGMGGQGNPFGQQGGRSPFDDGNTFDGDFERKDDPSDKRPETHQVETSLDEDEKAKDDKSNSN</sequence>
<evidence type="ECO:0000256" key="1">
    <source>
        <dbReference type="SAM" id="MobiDB-lite"/>
    </source>
</evidence>
<accession>B8CUG9</accession>
<keyword evidence="2" id="KW-0812">Transmembrane</keyword>
<feature type="transmembrane region" description="Helical" evidence="2">
    <location>
        <begin position="27"/>
        <end position="47"/>
    </location>
</feature>
<dbReference type="PANTHER" id="PTHR35335">
    <property type="entry name" value="UPF0716 PROTEIN FXSA"/>
    <property type="match status" value="1"/>
</dbReference>
<dbReference type="eggNOG" id="COG3030">
    <property type="taxonomic scope" value="Bacteria"/>
</dbReference>